<dbReference type="EMBL" id="ADVL01000226">
    <property type="protein sequence ID" value="EFH12421.1"/>
    <property type="molecule type" value="Genomic_DNA"/>
</dbReference>
<accession>D5RJU8</accession>
<dbReference type="Pfam" id="PF20256">
    <property type="entry name" value="MoCoBD_2"/>
    <property type="match status" value="1"/>
</dbReference>
<dbReference type="PANTHER" id="PTHR47495:SF1">
    <property type="entry name" value="BLL3820 PROTEIN"/>
    <property type="match status" value="1"/>
</dbReference>
<keyword evidence="3" id="KW-0560">Oxidoreductase</keyword>
<dbReference type="InterPro" id="IPR052516">
    <property type="entry name" value="N-heterocyclic_Hydroxylase"/>
</dbReference>
<dbReference type="InterPro" id="IPR037165">
    <property type="entry name" value="AldOxase/xan_DH_Mopterin-bd_sf"/>
</dbReference>
<evidence type="ECO:0000259" key="1">
    <source>
        <dbReference type="Pfam" id="PF02738"/>
    </source>
</evidence>
<dbReference type="EC" id="1.17.1.4" evidence="3"/>
<feature type="domain" description="Aldehyde oxidase/xanthine dehydrogenase first molybdopterin binding" evidence="1">
    <location>
        <begin position="5"/>
        <end position="229"/>
    </location>
</feature>
<dbReference type="GO" id="GO:0004854">
    <property type="term" value="F:xanthine dehydrogenase activity"/>
    <property type="evidence" value="ECO:0007669"/>
    <property type="project" value="UniProtKB-EC"/>
</dbReference>
<evidence type="ECO:0000313" key="3">
    <source>
        <dbReference type="EMBL" id="EFH12421.1"/>
    </source>
</evidence>
<reference evidence="3 4" key="1">
    <citation type="submission" date="2010-04" db="EMBL/GenBank/DDBJ databases">
        <authorList>
            <person name="Qin X."/>
            <person name="Bachman B."/>
            <person name="Battles P."/>
            <person name="Bell A."/>
            <person name="Bess C."/>
            <person name="Bickham C."/>
            <person name="Chaboub L."/>
            <person name="Chen D."/>
            <person name="Coyle M."/>
            <person name="Deiros D.R."/>
            <person name="Dinh H."/>
            <person name="Forbes L."/>
            <person name="Fowler G."/>
            <person name="Francisco L."/>
            <person name="Fu Q."/>
            <person name="Gubbala S."/>
            <person name="Hale W."/>
            <person name="Han Y."/>
            <person name="Hemphill L."/>
            <person name="Highlander S.K."/>
            <person name="Hirani K."/>
            <person name="Hogues M."/>
            <person name="Jackson L."/>
            <person name="Jakkamsetti A."/>
            <person name="Javaid M."/>
            <person name="Jiang H."/>
            <person name="Korchina V."/>
            <person name="Kovar C."/>
            <person name="Lara F."/>
            <person name="Lee S."/>
            <person name="Mata R."/>
            <person name="Mathew T."/>
            <person name="Moen C."/>
            <person name="Morales K."/>
            <person name="Munidasa M."/>
            <person name="Nazareth L."/>
            <person name="Ngo R."/>
            <person name="Nguyen L."/>
            <person name="Okwuonu G."/>
            <person name="Ongeri F."/>
            <person name="Patil S."/>
            <person name="Petrosino J."/>
            <person name="Pham C."/>
            <person name="Pham P."/>
            <person name="Pu L.-L."/>
            <person name="Puazo M."/>
            <person name="Raj R."/>
            <person name="Reid J."/>
            <person name="Rouhana J."/>
            <person name="Saada N."/>
            <person name="Shang Y."/>
            <person name="Simmons D."/>
            <person name="Thornton R."/>
            <person name="Warren J."/>
            <person name="Weissenberger G."/>
            <person name="Zhang J."/>
            <person name="Zhang L."/>
            <person name="Zhou C."/>
            <person name="Zhu D."/>
            <person name="Muzny D."/>
            <person name="Worley K."/>
            <person name="Gibbs R."/>
        </authorList>
    </citation>
    <scope>NUCLEOTIDE SEQUENCE [LARGE SCALE GENOMIC DNA]</scope>
    <source>
        <strain evidence="3 4">ATCC 49957</strain>
    </source>
</reference>
<dbReference type="Pfam" id="PF02738">
    <property type="entry name" value="MoCoBD_1"/>
    <property type="match status" value="1"/>
</dbReference>
<dbReference type="PANTHER" id="PTHR47495">
    <property type="entry name" value="ALDEHYDE DEHYDROGENASE"/>
    <property type="match status" value="1"/>
</dbReference>
<evidence type="ECO:0000259" key="2">
    <source>
        <dbReference type="Pfam" id="PF20256"/>
    </source>
</evidence>
<sequence length="604" mass="64062">PPLAIQRGDAAAALARAPVRIEAEYRTAREYQAPIEPHGLIARWEGDRLTLWEPSQWLDGMARNYAEWFGLAFEQVRIVSPFIGGGFGSKAIALPHGAITAQAARLLGRPVKLALTRAQNFTGHGGRAATRQRLELGADAEGRLLAIRQQGWQETSQEGGWVEPLNAVTALMYAVPNLSSEQRLVPVHTVTPSAKRAPGENPSAYALECAMDELAHALGLDPLELRLRNEPERDPHSGKPWSSRRLREAYAAGAAAFGWSRRDPRPGAMREGVQRIGWGMAAGTYPVRRSPGEAMVRILADGGVEVASSTSDMGTGAYTILGQTAASVFGLPLSRVRVTLGDSTLPRAPVSGGSQMAGLMTGAVDKAARAARDALIGLALSDPRSPLCGIANTLSVTDGMLVPLRGEAAPLPIAELLALTGRDRVEALRDTLGENGVAPEDRHRAFTTVSAMRAPTDGDHSMHSWCAHFVELAVDEALGSIRLRRIVTAFDSGLLYNPRLAESQIKGGVVMGVGQALLEGGIVDRRHARLVNGNFADYLLPTQADIPPIEAISVGEPDPHASALGGKGVGELGIVGVAAAIANAVFHATGRRVRHLPITLADLA</sequence>
<organism evidence="3 4">
    <name type="scientific">Pseudoroseomonas cervicalis ATCC 49957</name>
    <dbReference type="NCBI Taxonomy" id="525371"/>
    <lineage>
        <taxon>Bacteria</taxon>
        <taxon>Pseudomonadati</taxon>
        <taxon>Pseudomonadota</taxon>
        <taxon>Alphaproteobacteria</taxon>
        <taxon>Acetobacterales</taxon>
        <taxon>Roseomonadaceae</taxon>
        <taxon>Roseomonas</taxon>
    </lineage>
</organism>
<feature type="domain" description="Aldehyde oxidase/xanthine dehydrogenase second molybdopterin binding" evidence="2">
    <location>
        <begin position="254"/>
        <end position="547"/>
    </location>
</feature>
<dbReference type="RefSeq" id="WP_007005207.1">
    <property type="nucleotide sequence ID" value="NZ_GG770781.1"/>
</dbReference>
<dbReference type="SUPFAM" id="SSF56003">
    <property type="entry name" value="Molybdenum cofactor-binding domain"/>
    <property type="match status" value="1"/>
</dbReference>
<dbReference type="Proteomes" id="UP000005324">
    <property type="component" value="Unassembled WGS sequence"/>
</dbReference>
<comment type="caution">
    <text evidence="3">The sequence shown here is derived from an EMBL/GenBank/DDBJ whole genome shotgun (WGS) entry which is preliminary data.</text>
</comment>
<proteinExistence type="predicted"/>
<feature type="non-terminal residue" evidence="3">
    <location>
        <position position="1"/>
    </location>
</feature>
<dbReference type="InterPro" id="IPR046867">
    <property type="entry name" value="AldOxase/xan_DH_MoCoBD2"/>
</dbReference>
<dbReference type="HOGENOM" id="CLU_451697_0_0_5"/>
<evidence type="ECO:0000313" key="4">
    <source>
        <dbReference type="Proteomes" id="UP000005324"/>
    </source>
</evidence>
<dbReference type="Gene3D" id="3.30.365.10">
    <property type="entry name" value="Aldehyde oxidase/xanthine dehydrogenase, molybdopterin binding domain"/>
    <property type="match status" value="4"/>
</dbReference>
<gene>
    <name evidence="3" type="ORF">HMPREF0731_1358</name>
</gene>
<name>D5RJU8_9PROT</name>
<dbReference type="AlphaFoldDB" id="D5RJU8"/>
<keyword evidence="4" id="KW-1185">Reference proteome</keyword>
<dbReference type="InterPro" id="IPR008274">
    <property type="entry name" value="AldOxase/xan_DH_MoCoBD1"/>
</dbReference>
<protein>
    <submittedName>
        <fullName evidence="3">Aldehyde oxidase and xanthine dehydrogenase, molybdopterin binding domain protein</fullName>
        <ecNumber evidence="3">1.17.1.4</ecNumber>
    </submittedName>
</protein>
<dbReference type="OrthoDB" id="8428274at2"/>